<protein>
    <submittedName>
        <fullName evidence="1">Uncharacterized protein</fullName>
    </submittedName>
</protein>
<dbReference type="Proteomes" id="UP000182938">
    <property type="component" value="Chromosome"/>
</dbReference>
<name>A0A1L3MFQ6_9MICO</name>
<dbReference type="AlphaFoldDB" id="A0A1L3MFQ6"/>
<dbReference type="EMBL" id="CP013290">
    <property type="protein sequence ID" value="APH01094.1"/>
    <property type="molecule type" value="Genomic_DNA"/>
</dbReference>
<reference evidence="1 2" key="1">
    <citation type="submission" date="2015-11" db="EMBL/GenBank/DDBJ databases">
        <authorList>
            <person name="Zhang Y."/>
            <person name="Guo Z."/>
        </authorList>
    </citation>
    <scope>NUCLEOTIDE SEQUENCE [LARGE SCALE GENOMIC DNA]</scope>
    <source>
        <strain evidence="1 2">YFY001</strain>
    </source>
</reference>
<gene>
    <name evidence="1" type="ORF">ASJ30_05700</name>
</gene>
<keyword evidence="2" id="KW-1185">Reference proteome</keyword>
<dbReference type="KEGG" id="jte:ASJ30_05700"/>
<evidence type="ECO:0000313" key="1">
    <source>
        <dbReference type="EMBL" id="APH01094.1"/>
    </source>
</evidence>
<accession>A0A1L3MFQ6</accession>
<sequence length="149" mass="16405">MAMMKGMTYDDLPADWPQRPLIDPTLTADVVDLVVRETDRAEGCLGILLCNHEHRLVQPLTINDIDDVPAHERRRPFDLFMSGFGDRLGGIVVAVGRPRGYVPDDVARGWHEAAIAASREHDVPLLGTYLATVHAVIEMPRWTGLAAAG</sequence>
<proteinExistence type="predicted"/>
<organism evidence="1 2">
    <name type="scientific">Janibacter indicus</name>
    <dbReference type="NCBI Taxonomy" id="857417"/>
    <lineage>
        <taxon>Bacteria</taxon>
        <taxon>Bacillati</taxon>
        <taxon>Actinomycetota</taxon>
        <taxon>Actinomycetes</taxon>
        <taxon>Micrococcales</taxon>
        <taxon>Intrasporangiaceae</taxon>
        <taxon>Janibacter</taxon>
    </lineage>
</organism>
<evidence type="ECO:0000313" key="2">
    <source>
        <dbReference type="Proteomes" id="UP000182938"/>
    </source>
</evidence>